<feature type="chain" id="PRO_5032996505" evidence="2">
    <location>
        <begin position="27"/>
        <end position="411"/>
    </location>
</feature>
<dbReference type="SUPFAM" id="SSF51445">
    <property type="entry name" value="(Trans)glycosidases"/>
    <property type="match status" value="1"/>
</dbReference>
<keyword evidence="4" id="KW-0378">Hydrolase</keyword>
<dbReference type="Gene3D" id="3.20.20.80">
    <property type="entry name" value="Glycosidases"/>
    <property type="match status" value="1"/>
</dbReference>
<sequence>MGKWKIALASTLMVALLSVGNYEMGAAENNALKAPGEPKKELPEQITRFAGDADDAFAYPDAVRGIYVSGHSAGGDRMEELLDFVEQTDLNAMVIDIKDDRGYLTYQSEDGHFGNETSLIEDLPALMEALHERNIYPIARIVVFKDTLLAHERPDLSFISDGSVWSNNKGESFVNPFEKEVWDYNVEVAKRAADLGFQDIQFDYVRFPEGFETRDEELEYSFGSYDEKKERVQGRVDAVSDFVAYAGEALSDYGVNISVDIFGYATMIEEAPGIGQNVSRIAENADVLSSMIYPSHWTPHFGIDTPDAAPYELIDAYTKVENPLLARLDDPPLSRPWIQDFTASWLGSGNYIPYGKEEVEAQIQALYENDIHEYLLWNAGNTYTQGVKHNPSRGENKPITDTNEKSSWFKQ</sequence>
<evidence type="ECO:0000259" key="3">
    <source>
        <dbReference type="Pfam" id="PF13200"/>
    </source>
</evidence>
<feature type="domain" description="DUF4015" evidence="3">
    <location>
        <begin position="65"/>
        <end position="383"/>
    </location>
</feature>
<dbReference type="EMBL" id="CP054706">
    <property type="protein sequence ID" value="QQK80797.1"/>
    <property type="molecule type" value="Genomic_DNA"/>
</dbReference>
<evidence type="ECO:0000313" key="4">
    <source>
        <dbReference type="EMBL" id="QQK80797.1"/>
    </source>
</evidence>
<evidence type="ECO:0000313" key="5">
    <source>
        <dbReference type="Proteomes" id="UP000595349"/>
    </source>
</evidence>
<name>A0A7T6ZCD8_9BACI</name>
<dbReference type="Pfam" id="PF13200">
    <property type="entry name" value="DUF4015"/>
    <property type="match status" value="1"/>
</dbReference>
<dbReference type="RefSeq" id="WP_200085163.1">
    <property type="nucleotide sequence ID" value="NZ_CP054706.1"/>
</dbReference>
<keyword evidence="5" id="KW-1185">Reference proteome</keyword>
<dbReference type="InterPro" id="IPR017853">
    <property type="entry name" value="GH"/>
</dbReference>
<reference evidence="4 5" key="1">
    <citation type="submission" date="2020-06" db="EMBL/GenBank/DDBJ databases">
        <title>Genomic analysis of Salicibibacter sp. NKC21-4.</title>
        <authorList>
            <person name="Oh Y.J."/>
        </authorList>
    </citation>
    <scope>NUCLEOTIDE SEQUENCE [LARGE SCALE GENOMIC DNA]</scope>
    <source>
        <strain evidence="4 5">NKC21-4</strain>
    </source>
</reference>
<dbReference type="Proteomes" id="UP000595349">
    <property type="component" value="Chromosome"/>
</dbReference>
<evidence type="ECO:0000256" key="1">
    <source>
        <dbReference type="SAM" id="MobiDB-lite"/>
    </source>
</evidence>
<proteinExistence type="predicted"/>
<dbReference type="GO" id="GO:0016787">
    <property type="term" value="F:hydrolase activity"/>
    <property type="evidence" value="ECO:0007669"/>
    <property type="project" value="UniProtKB-KW"/>
</dbReference>
<keyword evidence="2" id="KW-0732">Signal</keyword>
<evidence type="ECO:0000256" key="2">
    <source>
        <dbReference type="SAM" id="SignalP"/>
    </source>
</evidence>
<accession>A0A7T6ZCD8</accession>
<dbReference type="AlphaFoldDB" id="A0A7T6ZCD8"/>
<dbReference type="InterPro" id="IPR025275">
    <property type="entry name" value="DUF4015"/>
</dbReference>
<feature type="compositionally biased region" description="Basic and acidic residues" evidence="1">
    <location>
        <begin position="392"/>
        <end position="404"/>
    </location>
</feature>
<dbReference type="KEGG" id="scib:HUG20_13435"/>
<gene>
    <name evidence="4" type="ORF">HUG20_13435</name>
</gene>
<protein>
    <submittedName>
        <fullName evidence="4">Putative glycoside hydrolase</fullName>
    </submittedName>
</protein>
<feature type="signal peptide" evidence="2">
    <location>
        <begin position="1"/>
        <end position="26"/>
    </location>
</feature>
<feature type="region of interest" description="Disordered" evidence="1">
    <location>
        <begin position="387"/>
        <end position="411"/>
    </location>
</feature>
<organism evidence="4 5">
    <name type="scientific">Salicibibacter cibi</name>
    <dbReference type="NCBI Taxonomy" id="2743001"/>
    <lineage>
        <taxon>Bacteria</taxon>
        <taxon>Bacillati</taxon>
        <taxon>Bacillota</taxon>
        <taxon>Bacilli</taxon>
        <taxon>Bacillales</taxon>
        <taxon>Bacillaceae</taxon>
        <taxon>Salicibibacter</taxon>
    </lineage>
</organism>